<organism evidence="1">
    <name type="scientific">Terrestrivirus sp</name>
    <dbReference type="NCBI Taxonomy" id="2487775"/>
    <lineage>
        <taxon>Viruses</taxon>
        <taxon>Varidnaviria</taxon>
        <taxon>Bamfordvirae</taxon>
        <taxon>Nucleocytoviricota</taxon>
        <taxon>Megaviricetes</taxon>
        <taxon>Imitervirales</taxon>
        <taxon>Mimiviridae</taxon>
        <taxon>Klosneuvirinae</taxon>
    </lineage>
</organism>
<reference evidence="1" key="1">
    <citation type="submission" date="2018-10" db="EMBL/GenBank/DDBJ databases">
        <title>Hidden diversity of soil giant viruses.</title>
        <authorList>
            <person name="Schulz F."/>
            <person name="Alteio L."/>
            <person name="Goudeau D."/>
            <person name="Ryan E.M."/>
            <person name="Malmstrom R.R."/>
            <person name="Blanchard J."/>
            <person name="Woyke T."/>
        </authorList>
    </citation>
    <scope>NUCLEOTIDE SEQUENCE</scope>
    <source>
        <strain evidence="1">TEV1</strain>
    </source>
</reference>
<protein>
    <submittedName>
        <fullName evidence="1">Uncharacterized protein</fullName>
    </submittedName>
</protein>
<dbReference type="EMBL" id="MK071992">
    <property type="protein sequence ID" value="AYV76753.1"/>
    <property type="molecule type" value="Genomic_DNA"/>
</dbReference>
<accession>A0A3G4ZT24</accession>
<evidence type="ECO:0000313" key="1">
    <source>
        <dbReference type="EMBL" id="AYV76753.1"/>
    </source>
</evidence>
<sequence length="184" mass="21580">MEQFPEFNIKYYCHHFNVNNNNNNTDEQNLELFCNKYSEVYNHFCDEHKTNNQNVITQSIQNHCQAVTKTIKSGLSKVENVSGMVNKAKECSKVFDVFCKNKWYINKYPSFKNQILMKLMDFDEDDNLQDKQISDALNINYYKHDLFPDLFGIDPVKIIVDNIETVDDKLNATGEKSIDLEIEI</sequence>
<proteinExistence type="predicted"/>
<name>A0A3G4ZT24_9VIRU</name>
<gene>
    <name evidence="1" type="ORF">Terrestrivirus14_2</name>
</gene>